<evidence type="ECO:0000313" key="1">
    <source>
        <dbReference type="EMBL" id="KPW89777.1"/>
    </source>
</evidence>
<evidence type="ECO:0000313" key="2">
    <source>
        <dbReference type="Proteomes" id="UP000050381"/>
    </source>
</evidence>
<dbReference type="RefSeq" id="WP_154618429.1">
    <property type="nucleotide sequence ID" value="NZ_LIIH01000091.1"/>
</dbReference>
<protein>
    <submittedName>
        <fullName evidence="1">Uncharacterized protein</fullName>
    </submittedName>
</protein>
<accession>A0A0P9ME60</accession>
<dbReference type="AlphaFoldDB" id="A0A0P9ME60"/>
<comment type="caution">
    <text evidence="1">The sequence shown here is derived from an EMBL/GenBank/DDBJ whole genome shotgun (WGS) entry which is preliminary data.</text>
</comment>
<gene>
    <name evidence="1" type="ORF">ALO79_04573</name>
</gene>
<reference evidence="1 2" key="1">
    <citation type="submission" date="2015-09" db="EMBL/GenBank/DDBJ databases">
        <title>Genome announcement of multiple Pseudomonas syringae strains.</title>
        <authorList>
            <person name="Thakur S."/>
            <person name="Wang P.W."/>
            <person name="Gong Y."/>
            <person name="Weir B.S."/>
            <person name="Guttman D.S."/>
        </authorList>
    </citation>
    <scope>NUCLEOTIDE SEQUENCE [LARGE SCALE GENOMIC DNA]</scope>
    <source>
        <strain evidence="1 2">ICMP9419</strain>
    </source>
</reference>
<proteinExistence type="predicted"/>
<dbReference type="Proteomes" id="UP000050381">
    <property type="component" value="Unassembled WGS sequence"/>
</dbReference>
<dbReference type="EMBL" id="LJQD01000536">
    <property type="protein sequence ID" value="KPW89777.1"/>
    <property type="molecule type" value="Genomic_DNA"/>
</dbReference>
<sequence>MRTLRIGYNPSFSYGGELGNADEGDTVNGRQPYAAPVSLQSNFNEGRGVQLVAKKVA</sequence>
<dbReference type="PATRIC" id="fig|264450.4.peg.5442"/>
<organism evidence="1 2">
    <name type="scientific">Pseudomonas syringae pv. castaneae</name>
    <dbReference type="NCBI Taxonomy" id="264450"/>
    <lineage>
        <taxon>Bacteria</taxon>
        <taxon>Pseudomonadati</taxon>
        <taxon>Pseudomonadota</taxon>
        <taxon>Gammaproteobacteria</taxon>
        <taxon>Pseudomonadales</taxon>
        <taxon>Pseudomonadaceae</taxon>
        <taxon>Pseudomonas</taxon>
        <taxon>Pseudomonas syringae</taxon>
    </lineage>
</organism>
<name>A0A0P9ME60_PSESX</name>